<evidence type="ECO:0000313" key="2">
    <source>
        <dbReference type="Proteomes" id="UP000770717"/>
    </source>
</evidence>
<dbReference type="Proteomes" id="UP000770717">
    <property type="component" value="Unassembled WGS sequence"/>
</dbReference>
<protein>
    <submittedName>
        <fullName evidence="1">Uncharacterized protein</fullName>
    </submittedName>
</protein>
<keyword evidence="2" id="KW-1185">Reference proteome</keyword>
<proteinExistence type="predicted"/>
<name>A0A8J6B3V7_ELECQ</name>
<dbReference type="OrthoDB" id="761538at2759"/>
<accession>A0A8J6B3V7</accession>
<feature type="non-terminal residue" evidence="1">
    <location>
        <position position="107"/>
    </location>
</feature>
<dbReference type="Gene3D" id="1.10.8.60">
    <property type="match status" value="1"/>
</dbReference>
<sequence length="107" mass="12669">VCAVLFNVCRKEGLVLPQELARKIAEKSGRNLRKALLMCEACRVQQYPFSSDQDVPETDWEVYVKETANVIVSQQNPQRFAYFDSEKRKFISRTRNWMKRCQTVRRH</sequence>
<dbReference type="FunFam" id="1.10.8.60:FF:000030">
    <property type="entry name" value="replication factor C subunit 3"/>
    <property type="match status" value="1"/>
</dbReference>
<dbReference type="AlphaFoldDB" id="A0A8J6B3V7"/>
<reference evidence="1" key="1">
    <citation type="thesis" date="2020" institute="ProQuest LLC" country="789 East Eisenhower Parkway, Ann Arbor, MI, USA">
        <title>Comparative Genomics and Chromosome Evolution.</title>
        <authorList>
            <person name="Mudd A.B."/>
        </authorList>
    </citation>
    <scope>NUCLEOTIDE SEQUENCE</scope>
    <source>
        <strain evidence="1">HN-11 Male</strain>
        <tissue evidence="1">Kidney and liver</tissue>
    </source>
</reference>
<gene>
    <name evidence="1" type="ORF">GDO78_018555</name>
</gene>
<dbReference type="EMBL" id="WNTK01032041">
    <property type="protein sequence ID" value="KAG9460971.1"/>
    <property type="molecule type" value="Genomic_DNA"/>
</dbReference>
<comment type="caution">
    <text evidence="1">The sequence shown here is derived from an EMBL/GenBank/DDBJ whole genome shotgun (WGS) entry which is preliminary data.</text>
</comment>
<evidence type="ECO:0000313" key="1">
    <source>
        <dbReference type="EMBL" id="KAG9460971.1"/>
    </source>
</evidence>
<organism evidence="1 2">
    <name type="scientific">Eleutherodactylus coqui</name>
    <name type="common">Puerto Rican coqui</name>
    <dbReference type="NCBI Taxonomy" id="57060"/>
    <lineage>
        <taxon>Eukaryota</taxon>
        <taxon>Metazoa</taxon>
        <taxon>Chordata</taxon>
        <taxon>Craniata</taxon>
        <taxon>Vertebrata</taxon>
        <taxon>Euteleostomi</taxon>
        <taxon>Amphibia</taxon>
        <taxon>Batrachia</taxon>
        <taxon>Anura</taxon>
        <taxon>Neobatrachia</taxon>
        <taxon>Hyloidea</taxon>
        <taxon>Eleutherodactylidae</taxon>
        <taxon>Eleutherodactylinae</taxon>
        <taxon>Eleutherodactylus</taxon>
        <taxon>Eleutherodactylus</taxon>
    </lineage>
</organism>
<dbReference type="Pfam" id="PF21960">
    <property type="entry name" value="RCF1-5-like_lid"/>
    <property type="match status" value="1"/>
</dbReference>